<evidence type="ECO:0000259" key="3">
    <source>
        <dbReference type="PROSITE" id="PS51084"/>
    </source>
</evidence>
<evidence type="ECO:0000313" key="5">
    <source>
        <dbReference type="Proteomes" id="UP001597052"/>
    </source>
</evidence>
<dbReference type="InterPro" id="IPR039383">
    <property type="entry name" value="FHIT"/>
</dbReference>
<dbReference type="InterPro" id="IPR036265">
    <property type="entry name" value="HIT-like_sf"/>
</dbReference>
<evidence type="ECO:0000313" key="4">
    <source>
        <dbReference type="EMBL" id="MFD1643118.1"/>
    </source>
</evidence>
<dbReference type="EMBL" id="JBHUDM010000004">
    <property type="protein sequence ID" value="MFD1643118.1"/>
    <property type="molecule type" value="Genomic_DNA"/>
</dbReference>
<dbReference type="CDD" id="cd01275">
    <property type="entry name" value="FHIT"/>
    <property type="match status" value="1"/>
</dbReference>
<feature type="domain" description="HIT" evidence="3">
    <location>
        <begin position="26"/>
        <end position="136"/>
    </location>
</feature>
<accession>A0ABD6DD99</accession>
<dbReference type="PANTHER" id="PTHR42997">
    <property type="entry name" value="HIT FAMILY HYDROLASE"/>
    <property type="match status" value="1"/>
</dbReference>
<dbReference type="PROSITE" id="PS51084">
    <property type="entry name" value="HIT_2"/>
    <property type="match status" value="1"/>
</dbReference>
<evidence type="ECO:0000256" key="2">
    <source>
        <dbReference type="PROSITE-ProRule" id="PRU00464"/>
    </source>
</evidence>
<dbReference type="Pfam" id="PF01230">
    <property type="entry name" value="HIT"/>
    <property type="match status" value="1"/>
</dbReference>
<evidence type="ECO:0000256" key="1">
    <source>
        <dbReference type="ARBA" id="ARBA00022741"/>
    </source>
</evidence>
<name>A0ABD6DD99_9EURY</name>
<dbReference type="Proteomes" id="UP001597052">
    <property type="component" value="Unassembled WGS sequence"/>
</dbReference>
<protein>
    <submittedName>
        <fullName evidence="4">HIT family protein</fullName>
    </submittedName>
</protein>
<dbReference type="RefSeq" id="WP_256396356.1">
    <property type="nucleotide sequence ID" value="NZ_JANHDJ010000004.1"/>
</dbReference>
<dbReference type="InterPro" id="IPR052908">
    <property type="entry name" value="AP-4-A_phosphorylase"/>
</dbReference>
<dbReference type="PANTHER" id="PTHR42997:SF1">
    <property type="entry name" value="AP-4-A PHOSPHORYLASE"/>
    <property type="match status" value="1"/>
</dbReference>
<dbReference type="InterPro" id="IPR011146">
    <property type="entry name" value="HIT-like"/>
</dbReference>
<feature type="short sequence motif" description="Histidine triad motif" evidence="2">
    <location>
        <begin position="121"/>
        <end position="125"/>
    </location>
</feature>
<organism evidence="4 5">
    <name type="scientific">Halohasta litorea</name>
    <dbReference type="NCBI Taxonomy" id="869891"/>
    <lineage>
        <taxon>Archaea</taxon>
        <taxon>Methanobacteriati</taxon>
        <taxon>Methanobacteriota</taxon>
        <taxon>Stenosarchaea group</taxon>
        <taxon>Halobacteria</taxon>
        <taxon>Halobacteriales</taxon>
        <taxon>Haloferacaceae</taxon>
        <taxon>Halohasta</taxon>
    </lineage>
</organism>
<keyword evidence="5" id="KW-1185">Reference proteome</keyword>
<dbReference type="Gene3D" id="3.30.428.10">
    <property type="entry name" value="HIT-like"/>
    <property type="match status" value="1"/>
</dbReference>
<keyword evidence="1" id="KW-0547">Nucleotide-binding</keyword>
<proteinExistence type="predicted"/>
<sequence length="181" mass="19858">MDQIFAPWRIDWVERDDKNADLEGCPFCVLPERDDDRSNLIVAESDATVVILNNYPYNPGHAMVIPRRHVGSYAELTEAELLDHARLKQVTLRALDAGLNPDGCNTGMNLGEGAGGSIGDHIHTHIVPRWTGDTNFMPVISDSKVIVEAVDDTYGRLQEGFAAQPEATDDDPDGAVEIAFD</sequence>
<dbReference type="GO" id="GO:0000166">
    <property type="term" value="F:nucleotide binding"/>
    <property type="evidence" value="ECO:0007669"/>
    <property type="project" value="UniProtKB-KW"/>
</dbReference>
<reference evidence="4 5" key="1">
    <citation type="journal article" date="2019" name="Int. J. Syst. Evol. Microbiol.">
        <title>The Global Catalogue of Microorganisms (GCM) 10K type strain sequencing project: providing services to taxonomists for standard genome sequencing and annotation.</title>
        <authorList>
            <consortium name="The Broad Institute Genomics Platform"/>
            <consortium name="The Broad Institute Genome Sequencing Center for Infectious Disease"/>
            <person name="Wu L."/>
            <person name="Ma J."/>
        </authorList>
    </citation>
    <scope>NUCLEOTIDE SEQUENCE [LARGE SCALE GENOMIC DNA]</scope>
    <source>
        <strain evidence="4 5">CGMCC 1.10593</strain>
    </source>
</reference>
<gene>
    <name evidence="4" type="ORF">ACFSBW_14675</name>
</gene>
<dbReference type="AlphaFoldDB" id="A0ABD6DD99"/>
<dbReference type="SUPFAM" id="SSF54197">
    <property type="entry name" value="HIT-like"/>
    <property type="match status" value="1"/>
</dbReference>
<comment type="caution">
    <text evidence="4">The sequence shown here is derived from an EMBL/GenBank/DDBJ whole genome shotgun (WGS) entry which is preliminary data.</text>
</comment>